<organism evidence="1 2">
    <name type="scientific">Roseomonas fluvialis</name>
    <dbReference type="NCBI Taxonomy" id="1750527"/>
    <lineage>
        <taxon>Bacteria</taxon>
        <taxon>Pseudomonadati</taxon>
        <taxon>Pseudomonadota</taxon>
        <taxon>Alphaproteobacteria</taxon>
        <taxon>Acetobacterales</taxon>
        <taxon>Roseomonadaceae</taxon>
        <taxon>Roseomonas</taxon>
    </lineage>
</organism>
<accession>A0ABN6P3K9</accession>
<evidence type="ECO:0000313" key="2">
    <source>
        <dbReference type="Proteomes" id="UP000831327"/>
    </source>
</evidence>
<evidence type="ECO:0008006" key="3">
    <source>
        <dbReference type="Google" id="ProtNLM"/>
    </source>
</evidence>
<reference evidence="1 2" key="1">
    <citation type="journal article" date="2016" name="Microbes Environ.">
        <title>Phylogenetically diverse aerobic anoxygenic phototrophic bacteria isolated from epilithic biofilms in Tama river, Japan.</title>
        <authorList>
            <person name="Hirose S."/>
            <person name="Matsuura K."/>
            <person name="Haruta S."/>
        </authorList>
    </citation>
    <scope>NUCLEOTIDE SEQUENCE [LARGE SCALE GENOMIC DNA]</scope>
    <source>
        <strain evidence="1 2">S08</strain>
    </source>
</reference>
<gene>
    <name evidence="1" type="ORF">Rmf_18290</name>
</gene>
<protein>
    <recommendedName>
        <fullName evidence="3">Lipoprotein</fullName>
    </recommendedName>
</protein>
<evidence type="ECO:0000313" key="1">
    <source>
        <dbReference type="EMBL" id="BDG71900.1"/>
    </source>
</evidence>
<keyword evidence="2" id="KW-1185">Reference proteome</keyword>
<name>A0ABN6P3K9_9PROT</name>
<dbReference type="Proteomes" id="UP000831327">
    <property type="component" value="Chromosome"/>
</dbReference>
<proteinExistence type="predicted"/>
<dbReference type="EMBL" id="AP025637">
    <property type="protein sequence ID" value="BDG71900.1"/>
    <property type="molecule type" value="Genomic_DNA"/>
</dbReference>
<dbReference type="RefSeq" id="WP_244459124.1">
    <property type="nucleotide sequence ID" value="NZ_AP025637.1"/>
</dbReference>
<sequence>MAQPAASPGHAQPRAGWRRAVVAGGALLALGACAALDESQRPSLEAIGARMPNEIAGFQRGESPQRSTEVLTLDYATPSRAAVATVLVYATGGRSVPSDPSSPEIDREVTSAVMEVTEAPQGRTGRRLTERNRFTIADPGLRCAVMEGAFGRAPVTRHVCVGAAQGRIVKVQVTMATARVPAADATAFAAQALRAVRGG</sequence>